<comment type="caution">
    <text evidence="2">The sequence shown here is derived from an EMBL/GenBank/DDBJ whole genome shotgun (WGS) entry which is preliminary data.</text>
</comment>
<reference evidence="2 3" key="1">
    <citation type="submission" date="2018-04" db="EMBL/GenBank/DDBJ databases">
        <title>Genomic Encyclopedia of Type Strains, Phase IV (KMG-IV): sequencing the most valuable type-strain genomes for metagenomic binning, comparative biology and taxonomic classification.</title>
        <authorList>
            <person name="Goeker M."/>
        </authorList>
    </citation>
    <scope>NUCLEOTIDE SEQUENCE [LARGE SCALE GENOMIC DNA]</scope>
    <source>
        <strain evidence="2 3">DSM 7138</strain>
    </source>
</reference>
<dbReference type="EMBL" id="PZZZ01000007">
    <property type="protein sequence ID" value="PTM92766.1"/>
    <property type="molecule type" value="Genomic_DNA"/>
</dbReference>
<proteinExistence type="predicted"/>
<dbReference type="RefSeq" id="WP_170115922.1">
    <property type="nucleotide sequence ID" value="NZ_JBHEEX010000010.1"/>
</dbReference>
<evidence type="ECO:0000313" key="3">
    <source>
        <dbReference type="Proteomes" id="UP000241247"/>
    </source>
</evidence>
<keyword evidence="2" id="KW-0808">Transferase</keyword>
<keyword evidence="3" id="KW-1185">Reference proteome</keyword>
<dbReference type="InterPro" id="IPR028098">
    <property type="entry name" value="Glyco_trans_4-like_N"/>
</dbReference>
<gene>
    <name evidence="2" type="ORF">C7449_107180</name>
</gene>
<protein>
    <submittedName>
        <fullName evidence="2">Glycosyltransferase involved in cell wall biosynthesis</fullName>
    </submittedName>
</protein>
<dbReference type="Pfam" id="PF13692">
    <property type="entry name" value="Glyco_trans_1_4"/>
    <property type="match status" value="1"/>
</dbReference>
<dbReference type="PANTHER" id="PTHR12526">
    <property type="entry name" value="GLYCOSYLTRANSFERASE"/>
    <property type="match status" value="1"/>
</dbReference>
<accession>A0A2T5B1B4</accession>
<organism evidence="2 3">
    <name type="scientific">Mycoplana dimorpha</name>
    <dbReference type="NCBI Taxonomy" id="28320"/>
    <lineage>
        <taxon>Bacteria</taxon>
        <taxon>Pseudomonadati</taxon>
        <taxon>Pseudomonadota</taxon>
        <taxon>Alphaproteobacteria</taxon>
        <taxon>Hyphomicrobiales</taxon>
        <taxon>Rhizobiaceae</taxon>
        <taxon>Mycoplana</taxon>
    </lineage>
</organism>
<name>A0A2T5B1B4_MYCDI</name>
<evidence type="ECO:0000259" key="1">
    <source>
        <dbReference type="Pfam" id="PF13439"/>
    </source>
</evidence>
<dbReference type="Gene3D" id="3.40.50.2000">
    <property type="entry name" value="Glycogen Phosphorylase B"/>
    <property type="match status" value="2"/>
</dbReference>
<dbReference type="PANTHER" id="PTHR12526:SF630">
    <property type="entry name" value="GLYCOSYLTRANSFERASE"/>
    <property type="match status" value="1"/>
</dbReference>
<dbReference type="Proteomes" id="UP000241247">
    <property type="component" value="Unassembled WGS sequence"/>
</dbReference>
<dbReference type="GO" id="GO:0016757">
    <property type="term" value="F:glycosyltransferase activity"/>
    <property type="evidence" value="ECO:0007669"/>
    <property type="project" value="UniProtKB-ARBA"/>
</dbReference>
<sequence>MTIPYVLVTTPARRLRSRIAYRARDFKTADILLRSLCKSPFASRSDHQRRLTALHHLGQSDLVARYSRFVAHLGASGHARPYNVAHRLWACGNYTAALKLLGSPKGWQRNKQSAQLAFACLTALRRYPDASRILDLKWKKPLKGAVADRVRKVVRYMDRAKIEAPGDADVTPAVVAHWLARKDDRQRLTYSPVAGRVMIYVHSLAIGGAERQAKNLIESLCADDTVSAVHLLMKKPDTEHQYDVKAPAGKFVRHDFGSMPGGIPSPWRGQALMEDVWSLSDALGLSSLPNIVAAIHEVRPEVVHARAGLHAEVVLAAILTNVPRIVVHFGSMSRGQQSHGTDAAVLREKMVENVIAQCAAFPQLALVANSRAAADDWALECGLPKERIGVIYNAIDPEDIGFSAPVTLKVIKPEAPRVVGGVFRLAPVKDPLLWVKVAARVDAAIPGTRFLLVGDGPMRPAVQQAIAAAGLENRFEMPGFITKNLIDYLTQMDIFLLTTRTESLPNAVIEAQLAGLPVIAPDVGGIREAVADDSTAMLIERDADALARAVVKGLQDERWLADVRARAPGLITRRFSRETLLQSTKSAYGWIS</sequence>
<dbReference type="AlphaFoldDB" id="A0A2T5B1B4"/>
<feature type="domain" description="Glycosyltransferase subfamily 4-like N-terminal" evidence="1">
    <location>
        <begin position="206"/>
        <end position="398"/>
    </location>
</feature>
<evidence type="ECO:0000313" key="2">
    <source>
        <dbReference type="EMBL" id="PTM92766.1"/>
    </source>
</evidence>
<dbReference type="CDD" id="cd03811">
    <property type="entry name" value="GT4_GT28_WabH-like"/>
    <property type="match status" value="1"/>
</dbReference>
<dbReference type="Pfam" id="PF13439">
    <property type="entry name" value="Glyco_transf_4"/>
    <property type="match status" value="1"/>
</dbReference>
<dbReference type="SUPFAM" id="SSF53756">
    <property type="entry name" value="UDP-Glycosyltransferase/glycogen phosphorylase"/>
    <property type="match status" value="1"/>
</dbReference>